<organism evidence="2 3">
    <name type="scientific">Iphiclides podalirius</name>
    <name type="common">scarce swallowtail</name>
    <dbReference type="NCBI Taxonomy" id="110791"/>
    <lineage>
        <taxon>Eukaryota</taxon>
        <taxon>Metazoa</taxon>
        <taxon>Ecdysozoa</taxon>
        <taxon>Arthropoda</taxon>
        <taxon>Hexapoda</taxon>
        <taxon>Insecta</taxon>
        <taxon>Pterygota</taxon>
        <taxon>Neoptera</taxon>
        <taxon>Endopterygota</taxon>
        <taxon>Lepidoptera</taxon>
        <taxon>Glossata</taxon>
        <taxon>Ditrysia</taxon>
        <taxon>Papilionoidea</taxon>
        <taxon>Papilionidae</taxon>
        <taxon>Papilioninae</taxon>
        <taxon>Iphiclides</taxon>
    </lineage>
</organism>
<feature type="compositionally biased region" description="Basic residues" evidence="1">
    <location>
        <begin position="114"/>
        <end position="123"/>
    </location>
</feature>
<keyword evidence="3" id="KW-1185">Reference proteome</keyword>
<name>A0ABN8HSK0_9NEOP</name>
<dbReference type="Proteomes" id="UP000837857">
    <property type="component" value="Chromosome 10"/>
</dbReference>
<dbReference type="EMBL" id="OW152822">
    <property type="protein sequence ID" value="CAH2037708.1"/>
    <property type="molecule type" value="Genomic_DNA"/>
</dbReference>
<sequence>MGIRSGSGTGQVSGYSLEFEQNNIYNSIDTEVFPPPVFGGHNSCSYHIESSSIGYRSREPIMTKSGASNGPFRGKPRLIWQPGPPYGQRPGGAYRGPWPEIAASALGDTMRAGFGKRNRKTRSHERPYHDH</sequence>
<evidence type="ECO:0000313" key="3">
    <source>
        <dbReference type="Proteomes" id="UP000837857"/>
    </source>
</evidence>
<evidence type="ECO:0000256" key="1">
    <source>
        <dbReference type="SAM" id="MobiDB-lite"/>
    </source>
</evidence>
<protein>
    <submittedName>
        <fullName evidence="2">Uncharacterized protein</fullName>
    </submittedName>
</protein>
<accession>A0ABN8HSK0</accession>
<feature type="region of interest" description="Disordered" evidence="1">
    <location>
        <begin position="61"/>
        <end position="131"/>
    </location>
</feature>
<feature type="non-terminal residue" evidence="2">
    <location>
        <position position="131"/>
    </location>
</feature>
<reference evidence="2" key="1">
    <citation type="submission" date="2022-03" db="EMBL/GenBank/DDBJ databases">
        <authorList>
            <person name="Martin H S."/>
        </authorList>
    </citation>
    <scope>NUCLEOTIDE SEQUENCE</scope>
</reference>
<gene>
    <name evidence="2" type="ORF">IPOD504_LOCUS1285</name>
</gene>
<evidence type="ECO:0000313" key="2">
    <source>
        <dbReference type="EMBL" id="CAH2037708.1"/>
    </source>
</evidence>
<proteinExistence type="predicted"/>